<dbReference type="Gene3D" id="1.10.3210.10">
    <property type="entry name" value="Hypothetical protein af1432"/>
    <property type="match status" value="1"/>
</dbReference>
<evidence type="ECO:0000259" key="1">
    <source>
        <dbReference type="PROSITE" id="PS51832"/>
    </source>
</evidence>
<proteinExistence type="predicted"/>
<feature type="domain" description="HD-GYP" evidence="1">
    <location>
        <begin position="1"/>
        <end position="73"/>
    </location>
</feature>
<organism evidence="2">
    <name type="scientific">marine sediment metagenome</name>
    <dbReference type="NCBI Taxonomy" id="412755"/>
    <lineage>
        <taxon>unclassified sequences</taxon>
        <taxon>metagenomes</taxon>
        <taxon>ecological metagenomes</taxon>
    </lineage>
</organism>
<dbReference type="PANTHER" id="PTHR45228">
    <property type="entry name" value="CYCLIC DI-GMP PHOSPHODIESTERASE TM_0186-RELATED"/>
    <property type="match status" value="1"/>
</dbReference>
<comment type="caution">
    <text evidence="2">The sequence shown here is derived from an EMBL/GenBank/DDBJ whole genome shotgun (WGS) entry which is preliminary data.</text>
</comment>
<dbReference type="CDD" id="cd00077">
    <property type="entry name" value="HDc"/>
    <property type="match status" value="1"/>
</dbReference>
<evidence type="ECO:0000313" key="2">
    <source>
        <dbReference type="EMBL" id="GAH24228.1"/>
    </source>
</evidence>
<name>X1FTX1_9ZZZZ</name>
<accession>X1FTX1</accession>
<gene>
    <name evidence="2" type="ORF">S03H2_09493</name>
</gene>
<reference evidence="2" key="1">
    <citation type="journal article" date="2014" name="Front. Microbiol.">
        <title>High frequency of phylogenetically diverse reductive dehalogenase-homologous genes in deep subseafloor sedimentary metagenomes.</title>
        <authorList>
            <person name="Kawai M."/>
            <person name="Futagami T."/>
            <person name="Toyoda A."/>
            <person name="Takaki Y."/>
            <person name="Nishi S."/>
            <person name="Hori S."/>
            <person name="Arai W."/>
            <person name="Tsubouchi T."/>
            <person name="Morono Y."/>
            <person name="Uchiyama I."/>
            <person name="Ito T."/>
            <person name="Fujiyama A."/>
            <person name="Inagaki F."/>
            <person name="Takami H."/>
        </authorList>
    </citation>
    <scope>NUCLEOTIDE SEQUENCE</scope>
    <source>
        <strain evidence="2">Expedition CK06-06</strain>
    </source>
</reference>
<dbReference type="EMBL" id="BARU01004847">
    <property type="protein sequence ID" value="GAH24228.1"/>
    <property type="molecule type" value="Genomic_DNA"/>
</dbReference>
<sequence length="81" mass="8949">MKGEEIPFEARILAIADAFAAMTSERNYSDILPLEEALKEIKQGAGKQFDPHLVEVFLSAIKTTPIMRECKEVTLPEAGSI</sequence>
<dbReference type="InterPro" id="IPR052020">
    <property type="entry name" value="Cyclic_di-GMP/3'3'-cGAMP_PDE"/>
</dbReference>
<protein>
    <recommendedName>
        <fullName evidence="1">HD-GYP domain-containing protein</fullName>
    </recommendedName>
</protein>
<dbReference type="PROSITE" id="PS51832">
    <property type="entry name" value="HD_GYP"/>
    <property type="match status" value="1"/>
</dbReference>
<dbReference type="InterPro" id="IPR037522">
    <property type="entry name" value="HD_GYP_dom"/>
</dbReference>
<dbReference type="AlphaFoldDB" id="X1FTX1"/>
<dbReference type="SUPFAM" id="SSF109604">
    <property type="entry name" value="HD-domain/PDEase-like"/>
    <property type="match status" value="1"/>
</dbReference>
<dbReference type="Pfam" id="PF13487">
    <property type="entry name" value="HD_5"/>
    <property type="match status" value="1"/>
</dbReference>
<dbReference type="InterPro" id="IPR003607">
    <property type="entry name" value="HD/PDEase_dom"/>
</dbReference>